<reference evidence="6 7" key="1">
    <citation type="submission" date="2017-06" db="EMBL/GenBank/DDBJ databases">
        <authorList>
            <consortium name="Pathogen Informatics"/>
        </authorList>
    </citation>
    <scope>NUCLEOTIDE SEQUENCE [LARGE SCALE GENOMIC DNA]</scope>
    <source>
        <strain evidence="6 7">NCTC11865</strain>
    </source>
</reference>
<feature type="compositionally biased region" description="Basic and acidic residues" evidence="3">
    <location>
        <begin position="199"/>
        <end position="216"/>
    </location>
</feature>
<dbReference type="PANTHER" id="PTHR12835">
    <property type="entry name" value="BIOTIN PROTEIN LIGASE"/>
    <property type="match status" value="1"/>
</dbReference>
<dbReference type="AlphaFoldDB" id="A0A239WZP1"/>
<protein>
    <recommendedName>
        <fullName evidence="2">biotin--[biotin carboxyl-carrier protein] ligase</fullName>
        <ecNumber evidence="2">6.3.4.15</ecNumber>
    </recommendedName>
</protein>
<feature type="domain" description="Biotin protein ligase C-terminal" evidence="4">
    <location>
        <begin position="353"/>
        <end position="391"/>
    </location>
</feature>
<feature type="compositionally biased region" description="Basic and acidic residues" evidence="3">
    <location>
        <begin position="171"/>
        <end position="188"/>
    </location>
</feature>
<dbReference type="Gene3D" id="2.30.30.100">
    <property type="match status" value="1"/>
</dbReference>
<dbReference type="EC" id="6.3.4.15" evidence="2"/>
<dbReference type="Pfam" id="PF02237">
    <property type="entry name" value="BPL_C"/>
    <property type="match status" value="1"/>
</dbReference>
<dbReference type="EMBL" id="LT906441">
    <property type="protein sequence ID" value="SNV39164.1"/>
    <property type="molecule type" value="Genomic_DNA"/>
</dbReference>
<dbReference type="InterPro" id="IPR004143">
    <property type="entry name" value="BPL_LPL_catalytic"/>
</dbReference>
<evidence type="ECO:0000259" key="5">
    <source>
        <dbReference type="Pfam" id="PF03099"/>
    </source>
</evidence>
<dbReference type="eggNOG" id="COG0340">
    <property type="taxonomic scope" value="Bacteria"/>
</dbReference>
<dbReference type="GO" id="GO:0005737">
    <property type="term" value="C:cytoplasm"/>
    <property type="evidence" value="ECO:0007669"/>
    <property type="project" value="TreeGrafter"/>
</dbReference>
<dbReference type="Gene3D" id="3.30.930.10">
    <property type="entry name" value="Bira Bifunctional Protein, Domain 2"/>
    <property type="match status" value="2"/>
</dbReference>
<dbReference type="GO" id="GO:0004077">
    <property type="term" value="F:biotin--[biotin carboxyl-carrier protein] ligase activity"/>
    <property type="evidence" value="ECO:0007669"/>
    <property type="project" value="UniProtKB-EC"/>
</dbReference>
<dbReference type="Pfam" id="PF03099">
    <property type="entry name" value="BPL_LplA_LipB"/>
    <property type="match status" value="1"/>
</dbReference>
<name>A0A239WZP1_9ACTN</name>
<evidence type="ECO:0000256" key="3">
    <source>
        <dbReference type="SAM" id="MobiDB-lite"/>
    </source>
</evidence>
<evidence type="ECO:0000313" key="6">
    <source>
        <dbReference type="EMBL" id="SNV39164.1"/>
    </source>
</evidence>
<evidence type="ECO:0000256" key="1">
    <source>
        <dbReference type="ARBA" id="ARBA00023267"/>
    </source>
</evidence>
<sequence>MPATAFPDARAITALAPDTMFTRPGSGGVTCIDSTESTNTDMAEFVKVGGTLPRMLVASHQDSGRGRFDRRWQDVPGTAVAMSALVPADRPAEDWGWLSLICGLAMVETIEEVTGATRDRVTLKWPNDVLLDQGSTCMSALPDNPAPSVIQRDGSAQEMAQQGDPVLQDDPTLKRKSCGDAGHDDADRCASLNPGVGEDTEHRRVDADGSRQDLPRTHQCGDSVGTAYAGAAKHTAGSGDVGTTSTRNGDTGHGGKVCGILCERVEGPAGTHAILGIGLNVSMDSSELPVPTATSLRLCGLCEDKNLLIATLLRRLDDHVTDWLRTGNVRQAYRDRCDTVGQQVRLTFDTELIGGGDTVLDGIGVDVDDTGAIIVATPEGRKAFAAGDVTHLRPR</sequence>
<feature type="region of interest" description="Disordered" evidence="3">
    <location>
        <begin position="144"/>
        <end position="219"/>
    </location>
</feature>
<dbReference type="SUPFAM" id="SSF55681">
    <property type="entry name" value="Class II aaRS and biotin synthetases"/>
    <property type="match status" value="2"/>
</dbReference>
<keyword evidence="1" id="KW-0092">Biotin</keyword>
<proteinExistence type="predicted"/>
<dbReference type="InterPro" id="IPR045864">
    <property type="entry name" value="aa-tRNA-synth_II/BPL/LPL"/>
</dbReference>
<dbReference type="KEGG" id="cgrn:4412665_01713"/>
<dbReference type="PANTHER" id="PTHR12835:SF5">
    <property type="entry name" value="BIOTIN--PROTEIN LIGASE"/>
    <property type="match status" value="1"/>
</dbReference>
<organism evidence="6 7">
    <name type="scientific">Cutibacterium granulosum</name>
    <dbReference type="NCBI Taxonomy" id="33011"/>
    <lineage>
        <taxon>Bacteria</taxon>
        <taxon>Bacillati</taxon>
        <taxon>Actinomycetota</taxon>
        <taxon>Actinomycetes</taxon>
        <taxon>Propionibacteriales</taxon>
        <taxon>Propionibacteriaceae</taxon>
        <taxon>Cutibacterium</taxon>
    </lineage>
</organism>
<gene>
    <name evidence="6" type="primary">birA</name>
    <name evidence="6" type="ORF">SAMEA4412665_01713</name>
</gene>
<feature type="domain" description="BPL/LPL catalytic" evidence="5">
    <location>
        <begin position="34"/>
        <end position="132"/>
    </location>
</feature>
<evidence type="ECO:0000259" key="4">
    <source>
        <dbReference type="Pfam" id="PF02237"/>
    </source>
</evidence>
<accession>A0A239WZP1</accession>
<evidence type="ECO:0000313" key="7">
    <source>
        <dbReference type="Proteomes" id="UP000215332"/>
    </source>
</evidence>
<dbReference type="InterPro" id="IPR003142">
    <property type="entry name" value="BPL_C"/>
</dbReference>
<evidence type="ECO:0000256" key="2">
    <source>
        <dbReference type="ARBA" id="ARBA00024227"/>
    </source>
</evidence>
<dbReference type="Proteomes" id="UP000215332">
    <property type="component" value="Chromosome 1"/>
</dbReference>